<feature type="region of interest" description="Disordered" evidence="1">
    <location>
        <begin position="110"/>
        <end position="171"/>
    </location>
</feature>
<dbReference type="AlphaFoldDB" id="A0A232FI99"/>
<dbReference type="EMBL" id="NNAY01000164">
    <property type="protein sequence ID" value="OXU30402.1"/>
    <property type="molecule type" value="Genomic_DNA"/>
</dbReference>
<reference evidence="2 3" key="1">
    <citation type="journal article" date="2017" name="Curr. Biol.">
        <title>The Evolution of Venom by Co-option of Single-Copy Genes.</title>
        <authorList>
            <person name="Martinson E.O."/>
            <person name="Mrinalini"/>
            <person name="Kelkar Y.D."/>
            <person name="Chang C.H."/>
            <person name="Werren J.H."/>
        </authorList>
    </citation>
    <scope>NUCLEOTIDE SEQUENCE [LARGE SCALE GENOMIC DNA]</scope>
    <source>
        <strain evidence="2 3">Alberta</strain>
        <tissue evidence="2">Whole body</tissue>
    </source>
</reference>
<dbReference type="Proteomes" id="UP000215335">
    <property type="component" value="Unassembled WGS sequence"/>
</dbReference>
<name>A0A232FI99_9HYME</name>
<organism evidence="2 3">
    <name type="scientific">Trichomalopsis sarcophagae</name>
    <dbReference type="NCBI Taxonomy" id="543379"/>
    <lineage>
        <taxon>Eukaryota</taxon>
        <taxon>Metazoa</taxon>
        <taxon>Ecdysozoa</taxon>
        <taxon>Arthropoda</taxon>
        <taxon>Hexapoda</taxon>
        <taxon>Insecta</taxon>
        <taxon>Pterygota</taxon>
        <taxon>Neoptera</taxon>
        <taxon>Endopterygota</taxon>
        <taxon>Hymenoptera</taxon>
        <taxon>Apocrita</taxon>
        <taxon>Proctotrupomorpha</taxon>
        <taxon>Chalcidoidea</taxon>
        <taxon>Pteromalidae</taxon>
        <taxon>Pteromalinae</taxon>
        <taxon>Trichomalopsis</taxon>
    </lineage>
</organism>
<evidence type="ECO:0000256" key="1">
    <source>
        <dbReference type="SAM" id="MobiDB-lite"/>
    </source>
</evidence>
<feature type="compositionally biased region" description="Basic residues" evidence="1">
    <location>
        <begin position="154"/>
        <end position="171"/>
    </location>
</feature>
<feature type="compositionally biased region" description="Low complexity" evidence="1">
    <location>
        <begin position="123"/>
        <end position="134"/>
    </location>
</feature>
<proteinExistence type="predicted"/>
<accession>A0A232FI99</accession>
<comment type="caution">
    <text evidence="2">The sequence shown here is derived from an EMBL/GenBank/DDBJ whole genome shotgun (WGS) entry which is preliminary data.</text>
</comment>
<protein>
    <submittedName>
        <fullName evidence="2">Uncharacterized protein</fullName>
    </submittedName>
</protein>
<keyword evidence="3" id="KW-1185">Reference proteome</keyword>
<evidence type="ECO:0000313" key="2">
    <source>
        <dbReference type="EMBL" id="OXU30402.1"/>
    </source>
</evidence>
<gene>
    <name evidence="2" type="ORF">TSAR_005696</name>
</gene>
<feature type="region of interest" description="Disordered" evidence="1">
    <location>
        <begin position="48"/>
        <end position="81"/>
    </location>
</feature>
<sequence>MSRPDSQALRQLRAECELLHLLLAKTNRALILERCQHRKSLTADVAAQTEPVPDHRHNSAQTDPPLTPRHRPNTPESSSNMLNAEWPEHQQLIDIPAWITTDSDLRDLRLYHPDSSSRGSGHTATAKQFAQTTQRKSIGISPRKGRPTAGKLSPTKRRPTAPRSPGQRRKPRVIANEILKIPLSIPLGKALLVEEKTEPMASVAVDLTTTD</sequence>
<evidence type="ECO:0000313" key="3">
    <source>
        <dbReference type="Proteomes" id="UP000215335"/>
    </source>
</evidence>